<proteinExistence type="predicted"/>
<comment type="caution">
    <text evidence="1">The sequence shown here is derived from an EMBL/GenBank/DDBJ whole genome shotgun (WGS) entry which is preliminary data.</text>
</comment>
<sequence length="118" mass="13768">MEMKLNEQVIQVNNNDKSLSPKILNTEWDLDDIEFNEEDFPIINDMLNEDGSLASVTFNKECDQEDKLISNRYDSFPNIMEMELNEQVIQVNNNDASLSYGILNTEWNLDDIEFILDN</sequence>
<evidence type="ECO:0000313" key="1">
    <source>
        <dbReference type="EMBL" id="PNX82259.1"/>
    </source>
</evidence>
<name>A0A2K3LUT0_TRIPR</name>
<evidence type="ECO:0000313" key="2">
    <source>
        <dbReference type="Proteomes" id="UP000236291"/>
    </source>
</evidence>
<reference evidence="1 2" key="1">
    <citation type="journal article" date="2014" name="Am. J. Bot.">
        <title>Genome assembly and annotation for red clover (Trifolium pratense; Fabaceae).</title>
        <authorList>
            <person name="Istvanek J."/>
            <person name="Jaros M."/>
            <person name="Krenek A."/>
            <person name="Repkova J."/>
        </authorList>
    </citation>
    <scope>NUCLEOTIDE SEQUENCE [LARGE SCALE GENOMIC DNA]</scope>
    <source>
        <strain evidence="2">cv. Tatra</strain>
        <tissue evidence="1">Young leaves</tissue>
    </source>
</reference>
<accession>A0A2K3LUT0</accession>
<dbReference type="AlphaFoldDB" id="A0A2K3LUT0"/>
<organism evidence="1 2">
    <name type="scientific">Trifolium pratense</name>
    <name type="common">Red clover</name>
    <dbReference type="NCBI Taxonomy" id="57577"/>
    <lineage>
        <taxon>Eukaryota</taxon>
        <taxon>Viridiplantae</taxon>
        <taxon>Streptophyta</taxon>
        <taxon>Embryophyta</taxon>
        <taxon>Tracheophyta</taxon>
        <taxon>Spermatophyta</taxon>
        <taxon>Magnoliopsida</taxon>
        <taxon>eudicotyledons</taxon>
        <taxon>Gunneridae</taxon>
        <taxon>Pentapetalae</taxon>
        <taxon>rosids</taxon>
        <taxon>fabids</taxon>
        <taxon>Fabales</taxon>
        <taxon>Fabaceae</taxon>
        <taxon>Papilionoideae</taxon>
        <taxon>50 kb inversion clade</taxon>
        <taxon>NPAAA clade</taxon>
        <taxon>Hologalegina</taxon>
        <taxon>IRL clade</taxon>
        <taxon>Trifolieae</taxon>
        <taxon>Trifolium</taxon>
    </lineage>
</organism>
<protein>
    <submittedName>
        <fullName evidence="1">Uncharacterized protein</fullName>
    </submittedName>
</protein>
<reference evidence="1 2" key="2">
    <citation type="journal article" date="2017" name="Front. Plant Sci.">
        <title>Gene Classification and Mining of Molecular Markers Useful in Red Clover (Trifolium pratense) Breeding.</title>
        <authorList>
            <person name="Istvanek J."/>
            <person name="Dluhosova J."/>
            <person name="Dluhos P."/>
            <person name="Patkova L."/>
            <person name="Nedelnik J."/>
            <person name="Repkova J."/>
        </authorList>
    </citation>
    <scope>NUCLEOTIDE SEQUENCE [LARGE SCALE GENOMIC DNA]</scope>
    <source>
        <strain evidence="2">cv. Tatra</strain>
        <tissue evidence="1">Young leaves</tissue>
    </source>
</reference>
<dbReference type="EMBL" id="ASHM01041616">
    <property type="protein sequence ID" value="PNX82259.1"/>
    <property type="molecule type" value="Genomic_DNA"/>
</dbReference>
<dbReference type="Proteomes" id="UP000236291">
    <property type="component" value="Unassembled WGS sequence"/>
</dbReference>
<gene>
    <name evidence="1" type="ORF">L195_g038288</name>
</gene>